<comment type="similarity">
    <text evidence="1">Belongs to the CWC26 family.</text>
</comment>
<protein>
    <recommendedName>
        <fullName evidence="2">BUD13 homolog</fullName>
    </recommendedName>
</protein>
<dbReference type="PANTHER" id="PTHR31809:SF0">
    <property type="entry name" value="BUD13 HOMOLOG"/>
    <property type="match status" value="1"/>
</dbReference>
<evidence type="ECO:0000313" key="4">
    <source>
        <dbReference type="EMBL" id="KAK0040607.1"/>
    </source>
</evidence>
<dbReference type="InterPro" id="IPR018609">
    <property type="entry name" value="Bud13"/>
</dbReference>
<proteinExistence type="inferred from homology"/>
<feature type="compositionally biased region" description="Basic and acidic residues" evidence="3">
    <location>
        <begin position="211"/>
        <end position="227"/>
    </location>
</feature>
<dbReference type="GO" id="GO:0005684">
    <property type="term" value="C:U2-type spliceosomal complex"/>
    <property type="evidence" value="ECO:0007669"/>
    <property type="project" value="TreeGrafter"/>
</dbReference>
<dbReference type="AlphaFoldDB" id="A0AAD8EU97"/>
<dbReference type="GO" id="GO:0003723">
    <property type="term" value="F:RNA binding"/>
    <property type="evidence" value="ECO:0007669"/>
    <property type="project" value="TreeGrafter"/>
</dbReference>
<evidence type="ECO:0000313" key="5">
    <source>
        <dbReference type="Proteomes" id="UP001233172"/>
    </source>
</evidence>
<feature type="compositionally biased region" description="Basic and acidic residues" evidence="3">
    <location>
        <begin position="501"/>
        <end position="517"/>
    </location>
</feature>
<feature type="compositionally biased region" description="Polar residues" evidence="3">
    <location>
        <begin position="229"/>
        <end position="241"/>
    </location>
</feature>
<feature type="region of interest" description="Disordered" evidence="3">
    <location>
        <begin position="483"/>
        <end position="534"/>
    </location>
</feature>
<accession>A0AAD8EU97</accession>
<dbReference type="Proteomes" id="UP001233172">
    <property type="component" value="Unassembled WGS sequence"/>
</dbReference>
<sequence length="571" mass="65403">MAAVGNVSKAEYLKRYLSNEDLPKEERKKKRKKIKQTKDSKIKIIDDDVDLKQLQAERGGLEDLDEGPVVAEVIDERPKHIQQLEQFRKNDRWKLLGNENEDFNRQDSVIGKGKFETDNPSIKHKPHSTNRHLDNKKSSSGSPPKMSKIRNDSSSDTSPPRNNNSRHDSDSNSSPPRKNRVRHDSDSDQSPPRIDIASRGSDQTSFRKAIARHDSNSDQSPPRKDTVNHILSLNHSASKHSPGSDESPPRKNAAKVRHDSDSDQSPPRKNPLKVRHDSDQSPPRKSKQRHSSKSPSLKRMPSPNSDQSPPRKRKSKFESAKSPKRRRDKSSTPDQSPPRKSSQKDGSKGNADRPESSSVKAQKTLSGAKAGLSSAREMMEEAKTLRDRTDKAFQNMDEKLLGRNAATVVRDRETGRRKNTEEERAKNEEEEKRKEELKNKYEVWGKGIKQQQNRSAVLEDQVYEASKPLARYKDDKDLDKMCREEERDEDPMLAYIRNRKKKEEQKSGKKKTKEIPKYKGPQPPPNRFSIMPGYRWDGVDRSNGFEKKIYQHAANKKATQEIAYKWSTEDM</sequence>
<feature type="compositionally biased region" description="Basic and acidic residues" evidence="3">
    <location>
        <begin position="377"/>
        <end position="401"/>
    </location>
</feature>
<dbReference type="Pfam" id="PF09736">
    <property type="entry name" value="Bud13"/>
    <property type="match status" value="1"/>
</dbReference>
<reference evidence="4" key="2">
    <citation type="submission" date="2023-04" db="EMBL/GenBank/DDBJ databases">
        <authorList>
            <person name="Bu L."/>
            <person name="Lu L."/>
            <person name="Laidemitt M.R."/>
            <person name="Zhang S.M."/>
            <person name="Mutuku M."/>
            <person name="Mkoji G."/>
            <person name="Steinauer M."/>
            <person name="Loker E.S."/>
        </authorList>
    </citation>
    <scope>NUCLEOTIDE SEQUENCE</scope>
    <source>
        <strain evidence="4">KasaAsao</strain>
        <tissue evidence="4">Whole Snail</tissue>
    </source>
</reference>
<dbReference type="EMBL" id="JASAOG010000315">
    <property type="protein sequence ID" value="KAK0040607.1"/>
    <property type="molecule type" value="Genomic_DNA"/>
</dbReference>
<comment type="caution">
    <text evidence="4">The sequence shown here is derived from an EMBL/GenBank/DDBJ whole genome shotgun (WGS) entry which is preliminary data.</text>
</comment>
<feature type="compositionally biased region" description="Polar residues" evidence="3">
    <location>
        <begin position="356"/>
        <end position="365"/>
    </location>
</feature>
<evidence type="ECO:0000256" key="3">
    <source>
        <dbReference type="SAM" id="MobiDB-lite"/>
    </source>
</evidence>
<gene>
    <name evidence="4" type="ORF">Bpfe_029973</name>
</gene>
<reference evidence="4" key="1">
    <citation type="journal article" date="2023" name="PLoS Negl. Trop. Dis.">
        <title>A genome sequence for Biomphalaria pfeifferi, the major vector snail for the human-infecting parasite Schistosoma mansoni.</title>
        <authorList>
            <person name="Bu L."/>
            <person name="Lu L."/>
            <person name="Laidemitt M.R."/>
            <person name="Zhang S.M."/>
            <person name="Mutuku M."/>
            <person name="Mkoji G."/>
            <person name="Steinauer M."/>
            <person name="Loker E.S."/>
        </authorList>
    </citation>
    <scope>NUCLEOTIDE SEQUENCE</scope>
    <source>
        <strain evidence="4">KasaAsao</strain>
    </source>
</reference>
<dbReference type="GO" id="GO:0070274">
    <property type="term" value="C:RES complex"/>
    <property type="evidence" value="ECO:0007669"/>
    <property type="project" value="TreeGrafter"/>
</dbReference>
<evidence type="ECO:0000256" key="2">
    <source>
        <dbReference type="ARBA" id="ARBA00014454"/>
    </source>
</evidence>
<dbReference type="InterPro" id="IPR051112">
    <property type="entry name" value="CWC26_splicing_factor"/>
</dbReference>
<evidence type="ECO:0000256" key="1">
    <source>
        <dbReference type="ARBA" id="ARBA00011069"/>
    </source>
</evidence>
<organism evidence="4 5">
    <name type="scientific">Biomphalaria pfeifferi</name>
    <name type="common">Bloodfluke planorb</name>
    <name type="synonym">Freshwater snail</name>
    <dbReference type="NCBI Taxonomy" id="112525"/>
    <lineage>
        <taxon>Eukaryota</taxon>
        <taxon>Metazoa</taxon>
        <taxon>Spiralia</taxon>
        <taxon>Lophotrochozoa</taxon>
        <taxon>Mollusca</taxon>
        <taxon>Gastropoda</taxon>
        <taxon>Heterobranchia</taxon>
        <taxon>Euthyneura</taxon>
        <taxon>Panpulmonata</taxon>
        <taxon>Hygrophila</taxon>
        <taxon>Lymnaeoidea</taxon>
        <taxon>Planorbidae</taxon>
        <taxon>Biomphalaria</taxon>
    </lineage>
</organism>
<name>A0AAD8EU97_BIOPF</name>
<feature type="region of interest" description="Disordered" evidence="3">
    <location>
        <begin position="89"/>
        <end position="436"/>
    </location>
</feature>
<keyword evidence="5" id="KW-1185">Reference proteome</keyword>
<dbReference type="GO" id="GO:0000398">
    <property type="term" value="P:mRNA splicing, via spliceosome"/>
    <property type="evidence" value="ECO:0007669"/>
    <property type="project" value="TreeGrafter"/>
</dbReference>
<dbReference type="PANTHER" id="PTHR31809">
    <property type="entry name" value="BUD13 HOMOLOG"/>
    <property type="match status" value="1"/>
</dbReference>
<feature type="compositionally biased region" description="Basic and acidic residues" evidence="3">
    <location>
        <begin position="409"/>
        <end position="436"/>
    </location>
</feature>
<feature type="compositionally biased region" description="Basic and acidic residues" evidence="3">
    <location>
        <begin position="342"/>
        <end position="355"/>
    </location>
</feature>